<dbReference type="Pfam" id="PF02518">
    <property type="entry name" value="HATPase_c"/>
    <property type="match status" value="1"/>
</dbReference>
<evidence type="ECO:0000313" key="17">
    <source>
        <dbReference type="EMBL" id="QWF71952.1"/>
    </source>
</evidence>
<feature type="transmembrane region" description="Helical" evidence="13">
    <location>
        <begin position="15"/>
        <end position="36"/>
    </location>
</feature>
<dbReference type="SMART" id="SM00387">
    <property type="entry name" value="HATPase_c"/>
    <property type="match status" value="1"/>
</dbReference>
<dbReference type="CDD" id="cd17546">
    <property type="entry name" value="REC_hyHK_CKI1_RcsC-like"/>
    <property type="match status" value="1"/>
</dbReference>
<dbReference type="Gene3D" id="1.10.287.130">
    <property type="match status" value="1"/>
</dbReference>
<dbReference type="PROSITE" id="PS50110">
    <property type="entry name" value="RESPONSE_REGULATORY"/>
    <property type="match status" value="2"/>
</dbReference>
<feature type="domain" description="Response regulatory" evidence="15">
    <location>
        <begin position="515"/>
        <end position="636"/>
    </location>
</feature>
<dbReference type="GO" id="GO:0005524">
    <property type="term" value="F:ATP binding"/>
    <property type="evidence" value="ECO:0007669"/>
    <property type="project" value="UniProtKB-KW"/>
</dbReference>
<dbReference type="SMART" id="SM00388">
    <property type="entry name" value="HisKA"/>
    <property type="match status" value="1"/>
</dbReference>
<dbReference type="FunFam" id="3.30.565.10:FF:000010">
    <property type="entry name" value="Sensor histidine kinase RcsC"/>
    <property type="match status" value="1"/>
</dbReference>
<dbReference type="Gene3D" id="3.40.50.2300">
    <property type="match status" value="2"/>
</dbReference>
<evidence type="ECO:0000256" key="13">
    <source>
        <dbReference type="SAM" id="Phobius"/>
    </source>
</evidence>
<dbReference type="InterPro" id="IPR036097">
    <property type="entry name" value="HisK_dim/P_sf"/>
</dbReference>
<dbReference type="InterPro" id="IPR036890">
    <property type="entry name" value="HATPase_C_sf"/>
</dbReference>
<keyword evidence="8" id="KW-0067">ATP-binding</keyword>
<dbReference type="InterPro" id="IPR003661">
    <property type="entry name" value="HisK_dim/P_dom"/>
</dbReference>
<dbReference type="CDD" id="cd00156">
    <property type="entry name" value="REC"/>
    <property type="match status" value="1"/>
</dbReference>
<dbReference type="SUPFAM" id="SSF158472">
    <property type="entry name" value="HAMP domain-like"/>
    <property type="match status" value="1"/>
</dbReference>
<dbReference type="CDD" id="cd16922">
    <property type="entry name" value="HATPase_EvgS-ArcB-TorS-like"/>
    <property type="match status" value="1"/>
</dbReference>
<evidence type="ECO:0000259" key="14">
    <source>
        <dbReference type="PROSITE" id="PS50109"/>
    </source>
</evidence>
<evidence type="ECO:0000256" key="12">
    <source>
        <dbReference type="PROSITE-ProRule" id="PRU00169"/>
    </source>
</evidence>
<dbReference type="Pfam" id="PF00072">
    <property type="entry name" value="Response_reg"/>
    <property type="match status" value="2"/>
</dbReference>
<protein>
    <recommendedName>
        <fullName evidence="11">Sensory/regulatory protein RpfC</fullName>
        <ecNumber evidence="3">2.7.13.3</ecNumber>
    </recommendedName>
</protein>
<evidence type="ECO:0000256" key="10">
    <source>
        <dbReference type="ARBA" id="ARBA00064003"/>
    </source>
</evidence>
<dbReference type="FunFam" id="1.10.287.130:FF:000002">
    <property type="entry name" value="Two-component osmosensing histidine kinase"/>
    <property type="match status" value="1"/>
</dbReference>
<dbReference type="RefSeq" id="WP_215583862.1">
    <property type="nucleotide sequence ID" value="NZ_CP073754.1"/>
</dbReference>
<keyword evidence="13" id="KW-0472">Membrane</keyword>
<evidence type="ECO:0000259" key="16">
    <source>
        <dbReference type="PROSITE" id="PS50885"/>
    </source>
</evidence>
<evidence type="ECO:0000256" key="5">
    <source>
        <dbReference type="ARBA" id="ARBA00022679"/>
    </source>
</evidence>
<keyword evidence="6" id="KW-0547">Nucleotide-binding</keyword>
<keyword evidence="13" id="KW-1133">Transmembrane helix</keyword>
<dbReference type="SUPFAM" id="SSF55874">
    <property type="entry name" value="ATPase domain of HSP90 chaperone/DNA topoisomerase II/histidine kinase"/>
    <property type="match status" value="1"/>
</dbReference>
<dbReference type="PRINTS" id="PR00344">
    <property type="entry name" value="BCTRLSENSOR"/>
</dbReference>
<dbReference type="SUPFAM" id="SSF52172">
    <property type="entry name" value="CheY-like"/>
    <property type="match status" value="2"/>
</dbReference>
<dbReference type="InterPro" id="IPR003660">
    <property type="entry name" value="HAMP_dom"/>
</dbReference>
<dbReference type="InterPro" id="IPR005467">
    <property type="entry name" value="His_kinase_dom"/>
</dbReference>
<dbReference type="KEGG" id="mpad:KEF85_05700"/>
<dbReference type="SUPFAM" id="SSF47384">
    <property type="entry name" value="Homodimeric domain of signal transducing histidine kinase"/>
    <property type="match status" value="1"/>
</dbReference>
<dbReference type="GO" id="GO:0016020">
    <property type="term" value="C:membrane"/>
    <property type="evidence" value="ECO:0007669"/>
    <property type="project" value="UniProtKB-SubCell"/>
</dbReference>
<feature type="modified residue" description="4-aspartylphosphate" evidence="12">
    <location>
        <position position="709"/>
    </location>
</feature>
<evidence type="ECO:0000256" key="2">
    <source>
        <dbReference type="ARBA" id="ARBA00004370"/>
    </source>
</evidence>
<proteinExistence type="predicted"/>
<dbReference type="InterPro" id="IPR003594">
    <property type="entry name" value="HATPase_dom"/>
</dbReference>
<keyword evidence="18" id="KW-1185">Reference proteome</keyword>
<dbReference type="CDD" id="cd00082">
    <property type="entry name" value="HisKA"/>
    <property type="match status" value="1"/>
</dbReference>
<dbReference type="SMART" id="SM00304">
    <property type="entry name" value="HAMP"/>
    <property type="match status" value="1"/>
</dbReference>
<evidence type="ECO:0000256" key="11">
    <source>
        <dbReference type="ARBA" id="ARBA00068150"/>
    </source>
</evidence>
<comment type="catalytic activity">
    <reaction evidence="1">
        <text>ATP + protein L-histidine = ADP + protein N-phospho-L-histidine.</text>
        <dbReference type="EC" id="2.7.13.3"/>
    </reaction>
</comment>
<dbReference type="EMBL" id="CP073754">
    <property type="protein sequence ID" value="QWF71952.1"/>
    <property type="molecule type" value="Genomic_DNA"/>
</dbReference>
<dbReference type="Pfam" id="PF00512">
    <property type="entry name" value="HisKA"/>
    <property type="match status" value="1"/>
</dbReference>
<organism evidence="17 18">
    <name type="scientific">Methylomonas paludis</name>
    <dbReference type="NCBI Taxonomy" id="1173101"/>
    <lineage>
        <taxon>Bacteria</taxon>
        <taxon>Pseudomonadati</taxon>
        <taxon>Pseudomonadota</taxon>
        <taxon>Gammaproteobacteria</taxon>
        <taxon>Methylococcales</taxon>
        <taxon>Methylococcaceae</taxon>
        <taxon>Methylomonas</taxon>
    </lineage>
</organism>
<dbReference type="Gene3D" id="6.10.340.10">
    <property type="match status" value="1"/>
</dbReference>
<dbReference type="GO" id="GO:0000155">
    <property type="term" value="F:phosphorelay sensor kinase activity"/>
    <property type="evidence" value="ECO:0007669"/>
    <property type="project" value="InterPro"/>
</dbReference>
<sequence length="795" mass="86566">MSTKTTHDRSIADKLIHIILINLAGSLFLVFAFITVNEIRNSLNAAHEQLTGLARVTSSDLQAALVFQDQKTAQQTLDSLREISAITDAVLTLPDGRDIAILCTGNSLPLPAFLPWRELIHTQPILSDHDSVGQLTLHYSLNIMWRDLLLNLGLTAAGFLVAFMLARLLTQRMVLALTRPVIQLAETARQVSTSGNYASRAERISNDEVGALVDSFNAMLEQINTRDRELEIHRNHLEEEVASRTHELSLAKDVAESANIAKSQFLASMSHEIRTPMNGVLGMTELLLGTELTNTQRRFVNAVHSSGESLLSIINDVLDFSKIESGHLEIEYLDFDLHNLIEDIAELFAKQAHSKSLELNCAIATDVPQYVRGDPTRIRQVLINLLGNAIKFTPQGEITIYLKIISTGKPVDSGNQPEPVQIQFGVRDTGIGIDPAILPRIFQAFTQADGSTTRQYGGTGLGLTISKQLVELMGGGISVASEPDNGATFFFTLPLSPADSQNHLPDFKAQLAGLRLLIVEDNATNRNILVEYARSWGMRIDAAADSYSALELLNKAEQSGSGYDRIVIDMNMPGMSGLELGNRIKQQPPLSNIPLLMLTTALSSNEADAAAKAGFAASLVKPVRKLELGKLLAGPQQAQLDADTAWAADKPAPTPASGISILLVEDNRINQEVAKAMLKKMGFLVNVANNGQEALQALEQNSFDLVLMDCMMPIMDGYAATAEIRRRQSLGQLPGFPIIALTANAVSGDREKCRAAGMDDYIAKPFKKEQFLQMIDKWTAKPQPAEADLPPTGSG</sequence>
<comment type="subcellular location">
    <subcellularLocation>
        <location evidence="2">Membrane</location>
    </subcellularLocation>
</comment>
<dbReference type="Gene3D" id="3.30.565.10">
    <property type="entry name" value="Histidine kinase-like ATPase, C-terminal domain"/>
    <property type="match status" value="1"/>
</dbReference>
<feature type="domain" description="HAMP" evidence="16">
    <location>
        <begin position="175"/>
        <end position="228"/>
    </location>
</feature>
<dbReference type="PANTHER" id="PTHR45339:SF1">
    <property type="entry name" value="HYBRID SIGNAL TRANSDUCTION HISTIDINE KINASE J"/>
    <property type="match status" value="1"/>
</dbReference>
<keyword evidence="5" id="KW-0808">Transferase</keyword>
<dbReference type="AlphaFoldDB" id="A0A975MQ68"/>
<dbReference type="SMART" id="SM00448">
    <property type="entry name" value="REC"/>
    <property type="match status" value="2"/>
</dbReference>
<dbReference type="InterPro" id="IPR011006">
    <property type="entry name" value="CheY-like_superfamily"/>
</dbReference>
<reference evidence="17" key="1">
    <citation type="submission" date="2021-04" db="EMBL/GenBank/DDBJ databases">
        <title>Draft genome sequence data of methanotrophic Methylovulum sp. strain S1L and Methylomonas sp. strain S2AM isolated from boreal lake water columns.</title>
        <authorList>
            <person name="Rissanen A.J."/>
            <person name="Mangayil R."/>
            <person name="Svenning M.M."/>
            <person name="Khanongnuch R."/>
        </authorList>
    </citation>
    <scope>NUCLEOTIDE SEQUENCE</scope>
    <source>
        <strain evidence="17">S2AM</strain>
    </source>
</reference>
<keyword evidence="7" id="KW-0418">Kinase</keyword>
<evidence type="ECO:0000256" key="1">
    <source>
        <dbReference type="ARBA" id="ARBA00000085"/>
    </source>
</evidence>
<evidence type="ECO:0000256" key="4">
    <source>
        <dbReference type="ARBA" id="ARBA00022553"/>
    </source>
</evidence>
<feature type="domain" description="Response regulatory" evidence="15">
    <location>
        <begin position="660"/>
        <end position="779"/>
    </location>
</feature>
<accession>A0A975MQ68</accession>
<dbReference type="Pfam" id="PF17152">
    <property type="entry name" value="CHASE8"/>
    <property type="match status" value="1"/>
</dbReference>
<feature type="modified residue" description="4-aspartylphosphate" evidence="12">
    <location>
        <position position="569"/>
    </location>
</feature>
<feature type="domain" description="Histidine kinase" evidence="14">
    <location>
        <begin position="268"/>
        <end position="497"/>
    </location>
</feature>
<dbReference type="Pfam" id="PF00672">
    <property type="entry name" value="HAMP"/>
    <property type="match status" value="1"/>
</dbReference>
<dbReference type="InterPro" id="IPR004358">
    <property type="entry name" value="Sig_transdc_His_kin-like_C"/>
</dbReference>
<evidence type="ECO:0000256" key="7">
    <source>
        <dbReference type="ARBA" id="ARBA00022777"/>
    </source>
</evidence>
<evidence type="ECO:0000256" key="8">
    <source>
        <dbReference type="ARBA" id="ARBA00022840"/>
    </source>
</evidence>
<keyword evidence="9" id="KW-0902">Two-component regulatory system</keyword>
<dbReference type="PROSITE" id="PS50885">
    <property type="entry name" value="HAMP"/>
    <property type="match status" value="1"/>
</dbReference>
<dbReference type="PANTHER" id="PTHR45339">
    <property type="entry name" value="HYBRID SIGNAL TRANSDUCTION HISTIDINE KINASE J"/>
    <property type="match status" value="1"/>
</dbReference>
<dbReference type="Proteomes" id="UP000676649">
    <property type="component" value="Chromosome"/>
</dbReference>
<evidence type="ECO:0000256" key="6">
    <source>
        <dbReference type="ARBA" id="ARBA00022741"/>
    </source>
</evidence>
<keyword evidence="4 12" id="KW-0597">Phosphoprotein</keyword>
<dbReference type="CDD" id="cd06225">
    <property type="entry name" value="HAMP"/>
    <property type="match status" value="1"/>
</dbReference>
<dbReference type="InterPro" id="IPR033417">
    <property type="entry name" value="CHASE8"/>
</dbReference>
<gene>
    <name evidence="17" type="ORF">KEF85_05700</name>
</gene>
<feature type="transmembrane region" description="Helical" evidence="13">
    <location>
        <begin position="148"/>
        <end position="169"/>
    </location>
</feature>
<dbReference type="EC" id="2.7.13.3" evidence="3"/>
<evidence type="ECO:0000259" key="15">
    <source>
        <dbReference type="PROSITE" id="PS50110"/>
    </source>
</evidence>
<keyword evidence="13" id="KW-0812">Transmembrane</keyword>
<evidence type="ECO:0000313" key="18">
    <source>
        <dbReference type="Proteomes" id="UP000676649"/>
    </source>
</evidence>
<name>A0A975MQ68_9GAMM</name>
<comment type="subunit">
    <text evidence="10">At low DSF concentrations, interacts with RpfF.</text>
</comment>
<dbReference type="PROSITE" id="PS50109">
    <property type="entry name" value="HIS_KIN"/>
    <property type="match status" value="1"/>
</dbReference>
<evidence type="ECO:0000256" key="3">
    <source>
        <dbReference type="ARBA" id="ARBA00012438"/>
    </source>
</evidence>
<dbReference type="InterPro" id="IPR001789">
    <property type="entry name" value="Sig_transdc_resp-reg_receiver"/>
</dbReference>
<evidence type="ECO:0000256" key="9">
    <source>
        <dbReference type="ARBA" id="ARBA00023012"/>
    </source>
</evidence>